<reference evidence="2" key="2">
    <citation type="submission" date="2014-07" db="EMBL/GenBank/DDBJ databases">
        <authorList>
            <person name="Hull J."/>
        </authorList>
    </citation>
    <scope>NUCLEOTIDE SEQUENCE</scope>
</reference>
<organism evidence="2">
    <name type="scientific">Lygus hesperus</name>
    <name type="common">Western plant bug</name>
    <dbReference type="NCBI Taxonomy" id="30085"/>
    <lineage>
        <taxon>Eukaryota</taxon>
        <taxon>Metazoa</taxon>
        <taxon>Ecdysozoa</taxon>
        <taxon>Arthropoda</taxon>
        <taxon>Hexapoda</taxon>
        <taxon>Insecta</taxon>
        <taxon>Pterygota</taxon>
        <taxon>Neoptera</taxon>
        <taxon>Paraneoptera</taxon>
        <taxon>Hemiptera</taxon>
        <taxon>Heteroptera</taxon>
        <taxon>Panheteroptera</taxon>
        <taxon>Cimicomorpha</taxon>
        <taxon>Miridae</taxon>
        <taxon>Mirini</taxon>
        <taxon>Lygus</taxon>
    </lineage>
</organism>
<reference evidence="2" key="1">
    <citation type="journal article" date="2014" name="PLoS ONE">
        <title>Transcriptome-Based Identification of ABC Transporters in the Western Tarnished Plant Bug Lygus hesperus.</title>
        <authorList>
            <person name="Hull J.J."/>
            <person name="Chaney K."/>
            <person name="Geib S.M."/>
            <person name="Fabrick J.A."/>
            <person name="Brent C.S."/>
            <person name="Walsh D."/>
            <person name="Lavine L.C."/>
        </authorList>
    </citation>
    <scope>NUCLEOTIDE SEQUENCE</scope>
</reference>
<accession>A0A0A9WU08</accession>
<proteinExistence type="predicted"/>
<dbReference type="AlphaFoldDB" id="A0A0A9WU08"/>
<dbReference type="EMBL" id="GDHC01014074">
    <property type="protein sequence ID" value="JAQ04555.1"/>
    <property type="molecule type" value="Transcribed_RNA"/>
</dbReference>
<name>A0A0A9WU08_LYGHE</name>
<sequence length="237" mass="26479">MYGPWKQDAAIHFTRWCIRRSALTDGVVQYTQPVLLRCQLECLRLWQCWRDEPPTAPHTHKYTRAGDSEVPPAGCGNAGQNTSATPDTNVHGGVEEKADGDESPTPSSAAKDTKTTVCALVAVEEVRVDDAHPAQQRVVGGEAAGTRVDDFTQEMPVLRLVLKHHPEHECAAPRNGACSTVFSATFRVRITLLLYVGEYGPVRRWYHFLKTFADLCPTLRAHAEWMEHRCKWDSQQG</sequence>
<evidence type="ECO:0000313" key="3">
    <source>
        <dbReference type="EMBL" id="JAQ04555.1"/>
    </source>
</evidence>
<feature type="region of interest" description="Disordered" evidence="1">
    <location>
        <begin position="59"/>
        <end position="112"/>
    </location>
</feature>
<evidence type="ECO:0000313" key="2">
    <source>
        <dbReference type="EMBL" id="JAG11952.1"/>
    </source>
</evidence>
<gene>
    <name evidence="2" type="ORF">CM83_101121</name>
    <name evidence="3" type="ORF">g.14357</name>
</gene>
<feature type="compositionally biased region" description="Polar residues" evidence="1">
    <location>
        <begin position="78"/>
        <end position="88"/>
    </location>
</feature>
<evidence type="ECO:0000256" key="1">
    <source>
        <dbReference type="SAM" id="MobiDB-lite"/>
    </source>
</evidence>
<reference evidence="3" key="3">
    <citation type="journal article" date="2016" name="Gigascience">
        <title>De novo construction of an expanded transcriptome assembly for the western tarnished plant bug, Lygus hesperus.</title>
        <authorList>
            <person name="Tassone E.E."/>
            <person name="Geib S.M."/>
            <person name="Hall B."/>
            <person name="Fabrick J.A."/>
            <person name="Brent C.S."/>
            <person name="Hull J.J."/>
        </authorList>
    </citation>
    <scope>NUCLEOTIDE SEQUENCE</scope>
</reference>
<dbReference type="EMBL" id="GBHO01031652">
    <property type="protein sequence ID" value="JAG11952.1"/>
    <property type="molecule type" value="Transcribed_RNA"/>
</dbReference>
<protein>
    <submittedName>
        <fullName evidence="2">Uncharacterized protein</fullName>
    </submittedName>
</protein>